<dbReference type="AlphaFoldDB" id="A0A5C4NAU8"/>
<proteinExistence type="predicted"/>
<accession>A0A5C4NAU8</accession>
<comment type="caution">
    <text evidence="1">The sequence shown here is derived from an EMBL/GenBank/DDBJ whole genome shotgun (WGS) entry which is preliminary data.</text>
</comment>
<name>A0A5C4NAU8_9RHOB</name>
<organism evidence="1 2">
    <name type="scientific">Rubellimicrobium roseum</name>
    <dbReference type="NCBI Taxonomy" id="687525"/>
    <lineage>
        <taxon>Bacteria</taxon>
        <taxon>Pseudomonadati</taxon>
        <taxon>Pseudomonadota</taxon>
        <taxon>Alphaproteobacteria</taxon>
        <taxon>Rhodobacterales</taxon>
        <taxon>Roseobacteraceae</taxon>
        <taxon>Rubellimicrobium</taxon>
    </lineage>
</organism>
<dbReference type="Proteomes" id="UP000305709">
    <property type="component" value="Unassembled WGS sequence"/>
</dbReference>
<dbReference type="RefSeq" id="WP_139082854.1">
    <property type="nucleotide sequence ID" value="NZ_VDFV01000034.1"/>
</dbReference>
<gene>
    <name evidence="1" type="ORF">FHG71_16765</name>
</gene>
<keyword evidence="2" id="KW-1185">Reference proteome</keyword>
<dbReference type="OrthoDB" id="7779024at2"/>
<evidence type="ECO:0000313" key="1">
    <source>
        <dbReference type="EMBL" id="TNC66267.1"/>
    </source>
</evidence>
<dbReference type="EMBL" id="VDFV01000034">
    <property type="protein sequence ID" value="TNC66267.1"/>
    <property type="molecule type" value="Genomic_DNA"/>
</dbReference>
<evidence type="ECO:0000313" key="2">
    <source>
        <dbReference type="Proteomes" id="UP000305709"/>
    </source>
</evidence>
<protein>
    <submittedName>
        <fullName evidence="1">HTH domain-containing protein</fullName>
    </submittedName>
</protein>
<reference evidence="1 2" key="1">
    <citation type="submission" date="2019-06" db="EMBL/GenBank/DDBJ databases">
        <authorList>
            <person name="Jiang L."/>
        </authorList>
    </citation>
    <scope>NUCLEOTIDE SEQUENCE [LARGE SCALE GENOMIC DNA]</scope>
    <source>
        <strain evidence="1 2">YIM 48858</strain>
    </source>
</reference>
<sequence>MPTRRLTESQRREIVRERGRGVPAQDLAARFGVSRQTIHATLRQGQGRPAEVGTQVVAVRVSERELRQFEVALSRHGLTRSAALKRMMRTAGDLLAPDEAGAQALKELGAAINRLGGNVNQIARACNEARLLGHPLPYTAQSHAEVREALRVVFEVADQIQALARSRRSQLDVRVVDAFREEDPHAAP</sequence>